<organism evidence="1 2">
    <name type="scientific">Slackia isoflavoniconvertens</name>
    <dbReference type="NCBI Taxonomy" id="572010"/>
    <lineage>
        <taxon>Bacteria</taxon>
        <taxon>Bacillati</taxon>
        <taxon>Actinomycetota</taxon>
        <taxon>Coriobacteriia</taxon>
        <taxon>Eggerthellales</taxon>
        <taxon>Eggerthellaceae</taxon>
        <taxon>Slackia</taxon>
    </lineage>
</organism>
<protein>
    <submittedName>
        <fullName evidence="1">Peptidase</fullName>
    </submittedName>
</protein>
<proteinExistence type="predicted"/>
<reference evidence="1 2" key="1">
    <citation type="journal article" date="2018" name="Elife">
        <title>Discovery and characterization of a prevalent human gut bacterial enzyme sufficient for the inactivation of a family of plant toxins.</title>
        <authorList>
            <person name="Koppel N."/>
            <person name="Bisanz J.E."/>
            <person name="Pandelia M.E."/>
            <person name="Turnbaugh P.J."/>
            <person name="Balskus E.P."/>
        </authorList>
    </citation>
    <scope>NUCLEOTIDE SEQUENCE [LARGE SCALE GENOMIC DNA]</scope>
    <source>
        <strain evidence="1 2">OB21 GAM31</strain>
    </source>
</reference>
<name>A0A369LL26_9ACTN</name>
<accession>A0A369LL26</accession>
<dbReference type="AlphaFoldDB" id="A0A369LL26"/>
<dbReference type="RefSeq" id="WP_114615325.1">
    <property type="nucleotide sequence ID" value="NZ_PPTO01000005.1"/>
</dbReference>
<comment type="caution">
    <text evidence="1">The sequence shown here is derived from an EMBL/GenBank/DDBJ whole genome shotgun (WGS) entry which is preliminary data.</text>
</comment>
<gene>
    <name evidence="1" type="ORF">C1881_04410</name>
</gene>
<dbReference type="Proteomes" id="UP000253975">
    <property type="component" value="Unassembled WGS sequence"/>
</dbReference>
<dbReference type="EMBL" id="PPTO01000005">
    <property type="protein sequence ID" value="RDB59377.1"/>
    <property type="molecule type" value="Genomic_DNA"/>
</dbReference>
<evidence type="ECO:0000313" key="2">
    <source>
        <dbReference type="Proteomes" id="UP000253975"/>
    </source>
</evidence>
<sequence length="314" mass="35817">MPAILTHDFFGQDVYAAHSHVIGKSIDEKDAFLLGNQGPDPLFYLVLSPSMKQFFGLGSAMHHDAPSKLIAALKESLQVLEEHELPVGRAYALGFLCHYSLDRAMHPLVYCQQYAICDAGIDGLNRSQENEVHAEIEREYDEMVLFSKLGRTIRSYRPFEEALHASERTLQTIGKMYAFVAMKAYRTFPPVDLFVSAVHDFRRMQRLFYSPNGTMQSALNVVETRVLNRQFSFYKSMSHRDNATRVSDFDNRMRHPWENPYTHEVSTQSFWDIFDGTKAIAFSAIEAFDKDDFDETAARALTGSLNFSGQPVEE</sequence>
<evidence type="ECO:0000313" key="1">
    <source>
        <dbReference type="EMBL" id="RDB59377.1"/>
    </source>
</evidence>